<dbReference type="EMBL" id="CP113162">
    <property type="protein sequence ID" value="WEF52361.1"/>
    <property type="molecule type" value="Genomic_DNA"/>
</dbReference>
<reference evidence="1 2" key="1">
    <citation type="submission" date="2022-11" db="EMBL/GenBank/DDBJ databases">
        <authorList>
            <person name="Siebert D."/>
            <person name="Busche T."/>
            <person name="Saydam E."/>
            <person name="Kalinowski J."/>
            <person name="Ruckert C."/>
            <person name="Blombach B."/>
        </authorList>
    </citation>
    <scope>NUCLEOTIDE SEQUENCE [LARGE SCALE GENOMIC DNA]</scope>
    <source>
        <strain evidence="1 2">DSM 1083</strain>
    </source>
</reference>
<protein>
    <submittedName>
        <fullName evidence="1">LPS-assembly protein LptD</fullName>
    </submittedName>
</protein>
<dbReference type="Proteomes" id="UP001213907">
    <property type="component" value="Chromosome"/>
</dbReference>
<organism evidence="1 2">
    <name type="scientific">Afipia carboxydohydrogena</name>
    <name type="common">Pseudomonas carboxydohydrogena</name>
    <dbReference type="NCBI Taxonomy" id="290"/>
    <lineage>
        <taxon>Bacteria</taxon>
        <taxon>Pseudomonadati</taxon>
        <taxon>Pseudomonadota</taxon>
        <taxon>Alphaproteobacteria</taxon>
        <taxon>Hyphomicrobiales</taxon>
        <taxon>Nitrobacteraceae</taxon>
        <taxon>Afipia</taxon>
    </lineage>
</organism>
<accession>A0ABY8BS03</accession>
<dbReference type="RefSeq" id="WP_275247914.1">
    <property type="nucleotide sequence ID" value="NZ_BAABDX010000001.1"/>
</dbReference>
<name>A0ABY8BS03_AFICR</name>
<gene>
    <name evidence="1" type="ORF">AFIC_000842</name>
</gene>
<keyword evidence="2" id="KW-1185">Reference proteome</keyword>
<evidence type="ECO:0000313" key="1">
    <source>
        <dbReference type="EMBL" id="WEF52361.1"/>
    </source>
</evidence>
<proteinExistence type="predicted"/>
<sequence length="399" mass="43732">MNGHDMGQMSHAMASPLGPYAMTRDGSGTSWLPDTSPHEGIYRKLEDWSVMSHGVVNLIYDNQGGPRGAHKTFASGMLMTMMQRPLGDGTFGVRAMLSPEPFMGANGYPLLLATGETANGTSHLVDRQHPHDLFMELAATYSQNLTANSSVFVYGGLPGEPALGPPAFMHRTSGADNPEAPISHHWLDSTHITFGVLTAGVVMGDWKIEGSSFRGREPDQYRYDIERPYLDSFAGRVSWNPAREWSFQVSYGHLNSPEQLAPTVNENRLTVSGIYTTTFGGGNVWSTTVAWGRKMLQPGDVLDAWLIESALILQNNVTLFMRGERVQEGELTEDIPGLEGRRFTVGKVSVGGIYDFVRTEHAKFGLGGLVSQYALPHDLVGLYGKNPTSFMVFGRLKML</sequence>
<evidence type="ECO:0000313" key="2">
    <source>
        <dbReference type="Proteomes" id="UP001213907"/>
    </source>
</evidence>